<evidence type="ECO:0000256" key="8">
    <source>
        <dbReference type="ARBA" id="ARBA00023163"/>
    </source>
</evidence>
<evidence type="ECO:0000256" key="9">
    <source>
        <dbReference type="ARBA" id="ARBA00023242"/>
    </source>
</evidence>
<dbReference type="InterPro" id="IPR011011">
    <property type="entry name" value="Znf_FYVE_PHD"/>
</dbReference>
<evidence type="ECO:0000256" key="1">
    <source>
        <dbReference type="ARBA" id="ARBA00004123"/>
    </source>
</evidence>
<keyword evidence="14" id="KW-1185">Reference proteome</keyword>
<dbReference type="Gene3D" id="3.30.40.10">
    <property type="entry name" value="Zinc/RING finger domain, C3HC4 (zinc finger)"/>
    <property type="match status" value="1"/>
</dbReference>
<keyword evidence="7 11" id="KW-0805">Transcription regulation</keyword>
<dbReference type="CDD" id="cd15613">
    <property type="entry name" value="PHD_AL_plant"/>
    <property type="match status" value="1"/>
</dbReference>
<comment type="subunit">
    <text evidence="11">Interacts with H3K4me3 and to a lesser extent with H3K4me2.</text>
</comment>
<dbReference type="InterPro" id="IPR045104">
    <property type="entry name" value="Alfin"/>
</dbReference>
<dbReference type="PANTHER" id="PTHR12321:SF39">
    <property type="entry name" value="PHD FINGER PROTEIN ALFIN-LIKE 2"/>
    <property type="match status" value="1"/>
</dbReference>
<dbReference type="InterPro" id="IPR019787">
    <property type="entry name" value="Znf_PHD-finger"/>
</dbReference>
<dbReference type="GO" id="GO:0008270">
    <property type="term" value="F:zinc ion binding"/>
    <property type="evidence" value="ECO:0007669"/>
    <property type="project" value="UniProtKB-KW"/>
</dbReference>
<name>A0A445LKD2_GLYSO</name>
<dbReference type="PANTHER" id="PTHR12321">
    <property type="entry name" value="CPG BINDING PROTEIN"/>
    <property type="match status" value="1"/>
</dbReference>
<dbReference type="GO" id="GO:0006355">
    <property type="term" value="P:regulation of DNA-templated transcription"/>
    <property type="evidence" value="ECO:0007669"/>
    <property type="project" value="UniProtKB-UniRule"/>
</dbReference>
<comment type="function">
    <text evidence="11">Histone-binding component that specifically recognizes H3 tails trimethylated on 'Lys-4' (H3K4me3), which mark transcription start sites of virtually all active genes.</text>
</comment>
<evidence type="ECO:0000256" key="4">
    <source>
        <dbReference type="ARBA" id="ARBA00022771"/>
    </source>
</evidence>
<dbReference type="Proteomes" id="UP000289340">
    <property type="component" value="Chromosome 2"/>
</dbReference>
<dbReference type="InterPro" id="IPR001965">
    <property type="entry name" value="Znf_PHD"/>
</dbReference>
<dbReference type="GO" id="GO:0000976">
    <property type="term" value="F:transcription cis-regulatory region binding"/>
    <property type="evidence" value="ECO:0007669"/>
    <property type="project" value="TreeGrafter"/>
</dbReference>
<evidence type="ECO:0000256" key="10">
    <source>
        <dbReference type="PROSITE-ProRule" id="PRU00146"/>
    </source>
</evidence>
<keyword evidence="5 11" id="KW-0862">Zinc</keyword>
<accession>A0A445LKD2</accession>
<dbReference type="GO" id="GO:0042393">
    <property type="term" value="F:histone binding"/>
    <property type="evidence" value="ECO:0007669"/>
    <property type="project" value="UniProtKB-UniRule"/>
</dbReference>
<evidence type="ECO:0000259" key="12">
    <source>
        <dbReference type="PROSITE" id="PS50016"/>
    </source>
</evidence>
<dbReference type="Pfam" id="PF00628">
    <property type="entry name" value="PHD"/>
    <property type="match status" value="1"/>
</dbReference>
<reference evidence="13 14" key="1">
    <citation type="submission" date="2018-09" db="EMBL/GenBank/DDBJ databases">
        <title>A high-quality reference genome of wild soybean provides a powerful tool to mine soybean genomes.</title>
        <authorList>
            <person name="Xie M."/>
            <person name="Chung C.Y.L."/>
            <person name="Li M.-W."/>
            <person name="Wong F.-L."/>
            <person name="Chan T.-F."/>
            <person name="Lam H.-M."/>
        </authorList>
    </citation>
    <scope>NUCLEOTIDE SEQUENCE [LARGE SCALE GENOMIC DNA]</scope>
    <source>
        <strain evidence="14">cv. W05</strain>
        <tissue evidence="13">Hypocotyl of etiolated seedlings</tissue>
    </source>
</reference>
<protein>
    <recommendedName>
        <fullName evidence="11">PHD finger protein ALFIN-LIKE</fullName>
    </recommendedName>
</protein>
<evidence type="ECO:0000256" key="6">
    <source>
        <dbReference type="ARBA" id="ARBA00022853"/>
    </source>
</evidence>
<dbReference type="EMBL" id="QZWG01000002">
    <property type="protein sequence ID" value="RZC23602.1"/>
    <property type="molecule type" value="Genomic_DNA"/>
</dbReference>
<dbReference type="InterPro" id="IPR021998">
    <property type="entry name" value="Alfin_N"/>
</dbReference>
<dbReference type="GO" id="GO:0006325">
    <property type="term" value="P:chromatin organization"/>
    <property type="evidence" value="ECO:0007669"/>
    <property type="project" value="UniProtKB-UniRule"/>
</dbReference>
<evidence type="ECO:0000313" key="14">
    <source>
        <dbReference type="Proteomes" id="UP000289340"/>
    </source>
</evidence>
<dbReference type="FunFam" id="3.30.40.10:FF:000306">
    <property type="entry name" value="PHD finger alfin-like protein"/>
    <property type="match status" value="1"/>
</dbReference>
<dbReference type="GO" id="GO:0005634">
    <property type="term" value="C:nucleus"/>
    <property type="evidence" value="ECO:0007669"/>
    <property type="project" value="UniProtKB-SubCell"/>
</dbReference>
<dbReference type="PROSITE" id="PS01359">
    <property type="entry name" value="ZF_PHD_1"/>
    <property type="match status" value="1"/>
</dbReference>
<evidence type="ECO:0000256" key="5">
    <source>
        <dbReference type="ARBA" id="ARBA00022833"/>
    </source>
</evidence>
<keyword evidence="3 11" id="KW-0479">Metal-binding</keyword>
<organism evidence="13 14">
    <name type="scientific">Glycine soja</name>
    <name type="common">Wild soybean</name>
    <dbReference type="NCBI Taxonomy" id="3848"/>
    <lineage>
        <taxon>Eukaryota</taxon>
        <taxon>Viridiplantae</taxon>
        <taxon>Streptophyta</taxon>
        <taxon>Embryophyta</taxon>
        <taxon>Tracheophyta</taxon>
        <taxon>Spermatophyta</taxon>
        <taxon>Magnoliopsida</taxon>
        <taxon>eudicotyledons</taxon>
        <taxon>Gunneridae</taxon>
        <taxon>Pentapetalae</taxon>
        <taxon>rosids</taxon>
        <taxon>fabids</taxon>
        <taxon>Fabales</taxon>
        <taxon>Fabaceae</taxon>
        <taxon>Papilionoideae</taxon>
        <taxon>50 kb inversion clade</taxon>
        <taxon>NPAAA clade</taxon>
        <taxon>indigoferoid/millettioid clade</taxon>
        <taxon>Phaseoleae</taxon>
        <taxon>Glycine</taxon>
        <taxon>Glycine subgen. Soja</taxon>
    </lineage>
</organism>
<evidence type="ECO:0000256" key="11">
    <source>
        <dbReference type="RuleBase" id="RU369089"/>
    </source>
</evidence>
<evidence type="ECO:0000313" key="13">
    <source>
        <dbReference type="EMBL" id="RZC23602.1"/>
    </source>
</evidence>
<evidence type="ECO:0000256" key="2">
    <source>
        <dbReference type="ARBA" id="ARBA00010445"/>
    </source>
</evidence>
<dbReference type="Pfam" id="PF12165">
    <property type="entry name" value="Alfin"/>
    <property type="match status" value="1"/>
</dbReference>
<dbReference type="AlphaFoldDB" id="A0A445LKD2"/>
<comment type="similarity">
    <text evidence="2 11">Belongs to the Alfin family.</text>
</comment>
<dbReference type="PROSITE" id="PS50016">
    <property type="entry name" value="ZF_PHD_2"/>
    <property type="match status" value="1"/>
</dbReference>
<comment type="caution">
    <text evidence="13">The sequence shown here is derived from an EMBL/GenBank/DDBJ whole genome shotgun (WGS) entry which is preliminary data.</text>
</comment>
<dbReference type="GO" id="GO:0003712">
    <property type="term" value="F:transcription coregulator activity"/>
    <property type="evidence" value="ECO:0007669"/>
    <property type="project" value="TreeGrafter"/>
</dbReference>
<keyword evidence="8 11" id="KW-0804">Transcription</keyword>
<keyword evidence="6 11" id="KW-0156">Chromatin regulator</keyword>
<comment type="subcellular location">
    <subcellularLocation>
        <location evidence="1 11">Nucleus</location>
    </subcellularLocation>
</comment>
<keyword evidence="4 10" id="KW-0863">Zinc-finger</keyword>
<gene>
    <name evidence="13" type="ORF">D0Y65_003088</name>
</gene>
<dbReference type="InterPro" id="IPR013083">
    <property type="entry name" value="Znf_RING/FYVE/PHD"/>
</dbReference>
<comment type="domain">
    <text evidence="11">The PHD-type zinc finger mediates the binding to H3K4me3.</text>
</comment>
<dbReference type="SMART" id="SM00249">
    <property type="entry name" value="PHD"/>
    <property type="match status" value="1"/>
</dbReference>
<keyword evidence="9 11" id="KW-0539">Nucleus</keyword>
<sequence>MASKPVEEIFKDYSARRIAIIRALTHDVDKLYGLCDPGKENLCLYGHPNKAWEVTLPSEEVPPELPEPTLGINFARDDVSRRDWISLVAVHSDSWLLSLAFYLGIRLNHNERKRLFGLINILPTIFQVVTDNKPIKDNPTMDSGSKFRGNTEVSVFLYLVILDSSMLKFHRIKVVAVRNEHIQIFCGSCGGNYNKDEFWIGCDICEWWYHGKCIMMTPTKGETLKHYKCASCSLRRGRL</sequence>
<feature type="domain" description="PHD-type" evidence="12">
    <location>
        <begin position="183"/>
        <end position="235"/>
    </location>
</feature>
<dbReference type="InterPro" id="IPR019786">
    <property type="entry name" value="Zinc_finger_PHD-type_CS"/>
</dbReference>
<dbReference type="SUPFAM" id="SSF57903">
    <property type="entry name" value="FYVE/PHD zinc finger"/>
    <property type="match status" value="1"/>
</dbReference>
<evidence type="ECO:0000256" key="3">
    <source>
        <dbReference type="ARBA" id="ARBA00022723"/>
    </source>
</evidence>
<dbReference type="InterPro" id="IPR044104">
    <property type="entry name" value="PHD_AL_plant"/>
</dbReference>
<evidence type="ECO:0000256" key="7">
    <source>
        <dbReference type="ARBA" id="ARBA00023015"/>
    </source>
</evidence>
<proteinExistence type="inferred from homology"/>